<name>A0A1F6EWP6_9BACT</name>
<gene>
    <name evidence="1" type="ORF">A3A36_02625</name>
</gene>
<accession>A0A1F6EWP6</accession>
<proteinExistence type="predicted"/>
<protein>
    <submittedName>
        <fullName evidence="1">Uncharacterized protein</fullName>
    </submittedName>
</protein>
<dbReference type="EMBL" id="MFLW01000025">
    <property type="protein sequence ID" value="OGG78047.1"/>
    <property type="molecule type" value="Genomic_DNA"/>
</dbReference>
<evidence type="ECO:0000313" key="1">
    <source>
        <dbReference type="EMBL" id="OGG78047.1"/>
    </source>
</evidence>
<comment type="caution">
    <text evidence="1">The sequence shown here is derived from an EMBL/GenBank/DDBJ whole genome shotgun (WGS) entry which is preliminary data.</text>
</comment>
<organism evidence="1 2">
    <name type="scientific">Candidatus Kaiserbacteria bacterium RIFCSPLOWO2_01_FULL_52_12b</name>
    <dbReference type="NCBI Taxonomy" id="1798509"/>
    <lineage>
        <taxon>Bacteria</taxon>
        <taxon>Candidatus Kaiseribacteriota</taxon>
    </lineage>
</organism>
<reference evidence="1 2" key="1">
    <citation type="journal article" date="2016" name="Nat. Commun.">
        <title>Thousands of microbial genomes shed light on interconnected biogeochemical processes in an aquifer system.</title>
        <authorList>
            <person name="Anantharaman K."/>
            <person name="Brown C.T."/>
            <person name="Hug L.A."/>
            <person name="Sharon I."/>
            <person name="Castelle C.J."/>
            <person name="Probst A.J."/>
            <person name="Thomas B.C."/>
            <person name="Singh A."/>
            <person name="Wilkins M.J."/>
            <person name="Karaoz U."/>
            <person name="Brodie E.L."/>
            <person name="Williams K.H."/>
            <person name="Hubbard S.S."/>
            <person name="Banfield J.F."/>
        </authorList>
    </citation>
    <scope>NUCLEOTIDE SEQUENCE [LARGE SCALE GENOMIC DNA]</scope>
</reference>
<evidence type="ECO:0000313" key="2">
    <source>
        <dbReference type="Proteomes" id="UP000178811"/>
    </source>
</evidence>
<sequence length="168" mass="17579">MSVVALSFAIVLTLTAAALLSPTYILLIKSISAKETRLASIESTLSSTEEKALSARLSILLNEAAILTALGEMISASSRIRSFLAVPRPGVSISNVAYTPATTIQYKNSVGTIPGTIAVSGTAATRDALRTYQLALQKEPFATSVNLPVSAYAQDANISFTITVTLSL</sequence>
<dbReference type="Proteomes" id="UP000178811">
    <property type="component" value="Unassembled WGS sequence"/>
</dbReference>
<dbReference type="AlphaFoldDB" id="A0A1F6EWP6"/>